<dbReference type="GO" id="GO:0009306">
    <property type="term" value="P:protein secretion"/>
    <property type="evidence" value="ECO:0007669"/>
    <property type="project" value="InterPro"/>
</dbReference>
<comment type="similarity">
    <text evidence="2">Belongs to the membrane fusion protein (MFP) (TC 8.A.1) family.</text>
</comment>
<keyword evidence="5" id="KW-1133">Transmembrane helix</keyword>
<dbReference type="OrthoDB" id="9810980at2"/>
<dbReference type="EMBL" id="CP019070">
    <property type="protein sequence ID" value="APW65494.1"/>
    <property type="molecule type" value="Genomic_DNA"/>
</dbReference>
<keyword evidence="3" id="KW-0813">Transport</keyword>
<evidence type="ECO:0000256" key="2">
    <source>
        <dbReference type="ARBA" id="ARBA00009477"/>
    </source>
</evidence>
<keyword evidence="4" id="KW-0812">Transmembrane</keyword>
<dbReference type="KEGG" id="alp:LPB137_06355"/>
<organism evidence="8 9">
    <name type="scientific">Poseidonibacter parvus</name>
    <dbReference type="NCBI Taxonomy" id="1850254"/>
    <lineage>
        <taxon>Bacteria</taxon>
        <taxon>Pseudomonadati</taxon>
        <taxon>Campylobacterota</taxon>
        <taxon>Epsilonproteobacteria</taxon>
        <taxon>Campylobacterales</taxon>
        <taxon>Arcobacteraceae</taxon>
        <taxon>Poseidonibacter</taxon>
    </lineage>
</organism>
<dbReference type="GO" id="GO:0016020">
    <property type="term" value="C:membrane"/>
    <property type="evidence" value="ECO:0007669"/>
    <property type="project" value="UniProtKB-SubCell"/>
</dbReference>
<evidence type="ECO:0000313" key="8">
    <source>
        <dbReference type="EMBL" id="APW65494.1"/>
    </source>
</evidence>
<keyword evidence="9" id="KW-1185">Reference proteome</keyword>
<gene>
    <name evidence="8" type="ORF">LPB137_06355</name>
</gene>
<proteinExistence type="inferred from homology"/>
<dbReference type="Proteomes" id="UP000186074">
    <property type="component" value="Chromosome"/>
</dbReference>
<dbReference type="PRINTS" id="PR01490">
    <property type="entry name" value="RTXTOXIND"/>
</dbReference>
<reference evidence="8 9" key="1">
    <citation type="submission" date="2017-01" db="EMBL/GenBank/DDBJ databases">
        <title>Genome sequencing of Arcobacter sp. LPB0137.</title>
        <authorList>
            <person name="Lee G.-W."/>
            <person name="Yi H."/>
        </authorList>
    </citation>
    <scope>NUCLEOTIDE SEQUENCE [LARGE SCALE GENOMIC DNA]</scope>
    <source>
        <strain evidence="8 9">LPB0137</strain>
    </source>
</reference>
<feature type="domain" description="AprE-like beta-barrel" evidence="7">
    <location>
        <begin position="125"/>
        <end position="214"/>
    </location>
</feature>
<evidence type="ECO:0000256" key="6">
    <source>
        <dbReference type="ARBA" id="ARBA00023136"/>
    </source>
</evidence>
<dbReference type="InterPro" id="IPR058982">
    <property type="entry name" value="Beta-barrel_AprE"/>
</dbReference>
<protein>
    <recommendedName>
        <fullName evidence="7">AprE-like beta-barrel domain-containing protein</fullName>
    </recommendedName>
</protein>
<comment type="subcellular location">
    <subcellularLocation>
        <location evidence="1">Membrane</location>
        <topology evidence="1">Single-pass membrane protein</topology>
    </subcellularLocation>
</comment>
<evidence type="ECO:0000259" key="7">
    <source>
        <dbReference type="Pfam" id="PF26002"/>
    </source>
</evidence>
<sequence length="237" mass="27022">MSKRIEALLDNKALFLNSALKEAQEEKSRLSMLLSRNKQRINEIQEEKASFISQFKDTKYQELLAIKKEQRNVESEINAIKFQNKKQSIISPTDGFVAKMMINTIGGVVTPAEKLISIVPKDAQLIVKVNVLNQDIGFIKNDMISKIKIDTFSFQKYGFFEGTIINVGSFSLDDEKLGPIYEVKIEPNGKTLMVEGKERYLEAGMSLTAEIKVGKRRVIEFFIYPIIRYLDEGLSVR</sequence>
<dbReference type="STRING" id="1850254.LPB137_06355"/>
<name>A0A1P8KLQ4_9BACT</name>
<evidence type="ECO:0000256" key="4">
    <source>
        <dbReference type="ARBA" id="ARBA00022692"/>
    </source>
</evidence>
<accession>A0A1P8KLQ4</accession>
<evidence type="ECO:0000256" key="3">
    <source>
        <dbReference type="ARBA" id="ARBA00022448"/>
    </source>
</evidence>
<dbReference type="Gene3D" id="2.40.30.170">
    <property type="match status" value="1"/>
</dbReference>
<evidence type="ECO:0000256" key="1">
    <source>
        <dbReference type="ARBA" id="ARBA00004167"/>
    </source>
</evidence>
<dbReference type="Pfam" id="PF26002">
    <property type="entry name" value="Beta-barrel_AprE"/>
    <property type="match status" value="1"/>
</dbReference>
<evidence type="ECO:0000313" key="9">
    <source>
        <dbReference type="Proteomes" id="UP000186074"/>
    </source>
</evidence>
<dbReference type="PROSITE" id="PS00543">
    <property type="entry name" value="HLYD_FAMILY"/>
    <property type="match status" value="1"/>
</dbReference>
<keyword evidence="6" id="KW-0472">Membrane</keyword>
<dbReference type="InterPro" id="IPR006144">
    <property type="entry name" value="Secretion_HlyD_CS"/>
</dbReference>
<dbReference type="PANTHER" id="PTHR30386:SF27">
    <property type="entry name" value="MEMBRANE FUSION PROTEIN (MFP) FAMILY PROTEIN"/>
    <property type="match status" value="1"/>
</dbReference>
<dbReference type="InterPro" id="IPR050739">
    <property type="entry name" value="MFP"/>
</dbReference>
<evidence type="ECO:0000256" key="5">
    <source>
        <dbReference type="ARBA" id="ARBA00022989"/>
    </source>
</evidence>
<dbReference type="RefSeq" id="WP_076085920.1">
    <property type="nucleotide sequence ID" value="NZ_CP019070.1"/>
</dbReference>
<dbReference type="AlphaFoldDB" id="A0A1P8KLQ4"/>
<dbReference type="PANTHER" id="PTHR30386">
    <property type="entry name" value="MEMBRANE FUSION SUBUNIT OF EMRAB-TOLC MULTIDRUG EFFLUX PUMP"/>
    <property type="match status" value="1"/>
</dbReference>